<evidence type="ECO:0000313" key="2">
    <source>
        <dbReference type="EMBL" id="KIM20742.1"/>
    </source>
</evidence>
<dbReference type="HOGENOM" id="CLU_2559725_0_0_1"/>
<protein>
    <submittedName>
        <fullName evidence="2">Uncharacterized protein</fullName>
    </submittedName>
</protein>
<dbReference type="EMBL" id="KN824410">
    <property type="protein sequence ID" value="KIM20742.1"/>
    <property type="molecule type" value="Genomic_DNA"/>
</dbReference>
<gene>
    <name evidence="2" type="ORF">M408DRAFT_333819</name>
</gene>
<dbReference type="Proteomes" id="UP000054097">
    <property type="component" value="Unassembled WGS sequence"/>
</dbReference>
<proteinExistence type="predicted"/>
<evidence type="ECO:0000313" key="3">
    <source>
        <dbReference type="Proteomes" id="UP000054097"/>
    </source>
</evidence>
<evidence type="ECO:0000256" key="1">
    <source>
        <dbReference type="SAM" id="MobiDB-lite"/>
    </source>
</evidence>
<reference evidence="3" key="2">
    <citation type="submission" date="2015-01" db="EMBL/GenBank/DDBJ databases">
        <title>Evolutionary Origins and Diversification of the Mycorrhizal Mutualists.</title>
        <authorList>
            <consortium name="DOE Joint Genome Institute"/>
            <consortium name="Mycorrhizal Genomics Consortium"/>
            <person name="Kohler A."/>
            <person name="Kuo A."/>
            <person name="Nagy L.G."/>
            <person name="Floudas D."/>
            <person name="Copeland A."/>
            <person name="Barry K.W."/>
            <person name="Cichocki N."/>
            <person name="Veneault-Fourrey C."/>
            <person name="LaButti K."/>
            <person name="Lindquist E.A."/>
            <person name="Lipzen A."/>
            <person name="Lundell T."/>
            <person name="Morin E."/>
            <person name="Murat C."/>
            <person name="Riley R."/>
            <person name="Ohm R."/>
            <person name="Sun H."/>
            <person name="Tunlid A."/>
            <person name="Henrissat B."/>
            <person name="Grigoriev I.V."/>
            <person name="Hibbett D.S."/>
            <person name="Martin F."/>
        </authorList>
    </citation>
    <scope>NUCLEOTIDE SEQUENCE [LARGE SCALE GENOMIC DNA]</scope>
    <source>
        <strain evidence="3">MAFF 305830</strain>
    </source>
</reference>
<reference evidence="2 3" key="1">
    <citation type="submission" date="2014-04" db="EMBL/GenBank/DDBJ databases">
        <authorList>
            <consortium name="DOE Joint Genome Institute"/>
            <person name="Kuo A."/>
            <person name="Zuccaro A."/>
            <person name="Kohler A."/>
            <person name="Nagy L.G."/>
            <person name="Floudas D."/>
            <person name="Copeland A."/>
            <person name="Barry K.W."/>
            <person name="Cichocki N."/>
            <person name="Veneault-Fourrey C."/>
            <person name="LaButti K."/>
            <person name="Lindquist E.A."/>
            <person name="Lipzen A."/>
            <person name="Lundell T."/>
            <person name="Morin E."/>
            <person name="Murat C."/>
            <person name="Sun H."/>
            <person name="Tunlid A."/>
            <person name="Henrissat B."/>
            <person name="Grigoriev I.V."/>
            <person name="Hibbett D.S."/>
            <person name="Martin F."/>
            <person name="Nordberg H.P."/>
            <person name="Cantor M.N."/>
            <person name="Hua S.X."/>
        </authorList>
    </citation>
    <scope>NUCLEOTIDE SEQUENCE [LARGE SCALE GENOMIC DNA]</scope>
    <source>
        <strain evidence="2 3">MAFF 305830</strain>
    </source>
</reference>
<dbReference type="AlphaFoldDB" id="A0A0C2WT87"/>
<keyword evidence="3" id="KW-1185">Reference proteome</keyword>
<feature type="compositionally biased region" description="Polar residues" evidence="1">
    <location>
        <begin position="62"/>
        <end position="82"/>
    </location>
</feature>
<name>A0A0C2WT87_SERVB</name>
<accession>A0A0C2WT87</accession>
<sequence length="82" mass="9136">MYLPDPLPPIYLGVSVFHMLTIKYSLIDSFSSNFLGSSGRTFGMRPEDVCLPRRLPWGSLHPTASHSANAPTYRLNSEHSLS</sequence>
<feature type="region of interest" description="Disordered" evidence="1">
    <location>
        <begin position="60"/>
        <end position="82"/>
    </location>
</feature>
<organism evidence="2 3">
    <name type="scientific">Serendipita vermifera MAFF 305830</name>
    <dbReference type="NCBI Taxonomy" id="933852"/>
    <lineage>
        <taxon>Eukaryota</taxon>
        <taxon>Fungi</taxon>
        <taxon>Dikarya</taxon>
        <taxon>Basidiomycota</taxon>
        <taxon>Agaricomycotina</taxon>
        <taxon>Agaricomycetes</taxon>
        <taxon>Sebacinales</taxon>
        <taxon>Serendipitaceae</taxon>
        <taxon>Serendipita</taxon>
    </lineage>
</organism>